<accession>A0AAD6Z9F4</accession>
<protein>
    <submittedName>
        <fullName evidence="1">Uncharacterized protein</fullName>
    </submittedName>
</protein>
<dbReference type="Proteomes" id="UP001218218">
    <property type="component" value="Unassembled WGS sequence"/>
</dbReference>
<evidence type="ECO:0000313" key="2">
    <source>
        <dbReference type="Proteomes" id="UP001218218"/>
    </source>
</evidence>
<proteinExistence type="predicted"/>
<gene>
    <name evidence="1" type="ORF">DFH08DRAFT_821932</name>
</gene>
<organism evidence="1 2">
    <name type="scientific">Mycena albidolilacea</name>
    <dbReference type="NCBI Taxonomy" id="1033008"/>
    <lineage>
        <taxon>Eukaryota</taxon>
        <taxon>Fungi</taxon>
        <taxon>Dikarya</taxon>
        <taxon>Basidiomycota</taxon>
        <taxon>Agaricomycotina</taxon>
        <taxon>Agaricomycetes</taxon>
        <taxon>Agaricomycetidae</taxon>
        <taxon>Agaricales</taxon>
        <taxon>Marasmiineae</taxon>
        <taxon>Mycenaceae</taxon>
        <taxon>Mycena</taxon>
    </lineage>
</organism>
<name>A0AAD6Z9F4_9AGAR</name>
<keyword evidence="2" id="KW-1185">Reference proteome</keyword>
<dbReference type="AlphaFoldDB" id="A0AAD6Z9F4"/>
<reference evidence="1" key="1">
    <citation type="submission" date="2023-03" db="EMBL/GenBank/DDBJ databases">
        <title>Massive genome expansion in bonnet fungi (Mycena s.s.) driven by repeated elements and novel gene families across ecological guilds.</title>
        <authorList>
            <consortium name="Lawrence Berkeley National Laboratory"/>
            <person name="Harder C.B."/>
            <person name="Miyauchi S."/>
            <person name="Viragh M."/>
            <person name="Kuo A."/>
            <person name="Thoen E."/>
            <person name="Andreopoulos B."/>
            <person name="Lu D."/>
            <person name="Skrede I."/>
            <person name="Drula E."/>
            <person name="Henrissat B."/>
            <person name="Morin E."/>
            <person name="Kohler A."/>
            <person name="Barry K."/>
            <person name="LaButti K."/>
            <person name="Morin E."/>
            <person name="Salamov A."/>
            <person name="Lipzen A."/>
            <person name="Mereny Z."/>
            <person name="Hegedus B."/>
            <person name="Baldrian P."/>
            <person name="Stursova M."/>
            <person name="Weitz H."/>
            <person name="Taylor A."/>
            <person name="Grigoriev I.V."/>
            <person name="Nagy L.G."/>
            <person name="Martin F."/>
            <person name="Kauserud H."/>
        </authorList>
    </citation>
    <scope>NUCLEOTIDE SEQUENCE</scope>
    <source>
        <strain evidence="1">CBHHK002</strain>
    </source>
</reference>
<dbReference type="EMBL" id="JARIHO010000070">
    <property type="protein sequence ID" value="KAJ7312770.1"/>
    <property type="molecule type" value="Genomic_DNA"/>
</dbReference>
<evidence type="ECO:0000313" key="1">
    <source>
        <dbReference type="EMBL" id="KAJ7312770.1"/>
    </source>
</evidence>
<sequence>MADLEIRLTDGNKMVMKHESTTRDLSRPFVFHIVAFGPHASEAPGIQVHWLLPPVSSLTHLPSFNFIPTALHWALSGPVFCPVFPVLMSYAQTLTACNVHGKQRPAFTFLPSCPRQISSVADWMHSIPEPGNLFHTDVMARDDIHVMTKVVSTPRVVYLSGYHTLFDLFWVPPRISTYHIRPPREDAIRLVLLLREHTSY</sequence>
<comment type="caution">
    <text evidence="1">The sequence shown here is derived from an EMBL/GenBank/DDBJ whole genome shotgun (WGS) entry which is preliminary data.</text>
</comment>